<dbReference type="InterPro" id="IPR005149">
    <property type="entry name" value="Tscrpt_reg_PadR_N"/>
</dbReference>
<dbReference type="Pfam" id="PF03551">
    <property type="entry name" value="PadR"/>
    <property type="match status" value="1"/>
</dbReference>
<keyword evidence="3" id="KW-1185">Reference proteome</keyword>
<dbReference type="OrthoDB" id="56053at2157"/>
<dbReference type="SUPFAM" id="SSF46785">
    <property type="entry name" value="Winged helix' DNA-binding domain"/>
    <property type="match status" value="1"/>
</dbReference>
<dbReference type="RefSeq" id="WP_008082407.1">
    <property type="nucleotide sequence ID" value="NC_013926.1"/>
</dbReference>
<dbReference type="InterPro" id="IPR052509">
    <property type="entry name" value="Metal_resp_DNA-bind_regulator"/>
</dbReference>
<proteinExistence type="predicted"/>
<dbReference type="PANTHER" id="PTHR33169:SF14">
    <property type="entry name" value="TRANSCRIPTIONAL REGULATOR RV3488"/>
    <property type="match status" value="1"/>
</dbReference>
<dbReference type="Gene3D" id="1.10.10.10">
    <property type="entry name" value="Winged helix-like DNA-binding domain superfamily/Winged helix DNA-binding domain"/>
    <property type="match status" value="1"/>
</dbReference>
<sequence>MSQLPRELKKGLIELSILGILSRGRKYGLEIIKELDSLSNGFLKIKEGTLYPALHRMEARGLIESEWEIVESGIPRKYYKLTDEGIKKYEEGKKIWKVMVESMNNILGENDE</sequence>
<name>B5I9W1_ACIB4</name>
<accession>B5I9W1</accession>
<dbReference type="GeneID" id="8827540"/>
<dbReference type="EMBL" id="CP001941">
    <property type="protein sequence ID" value="ADD08406.1"/>
    <property type="molecule type" value="Genomic_DNA"/>
</dbReference>
<reference evidence="2" key="1">
    <citation type="submission" date="2010-02" db="EMBL/GenBank/DDBJ databases">
        <title>Complete sequence of Aciduliprofundum boonei T469.</title>
        <authorList>
            <consortium name="US DOE Joint Genome Institute"/>
            <person name="Lucas S."/>
            <person name="Copeland A."/>
            <person name="Lapidus A."/>
            <person name="Cheng J.-F."/>
            <person name="Bruce D."/>
            <person name="Goodwin L."/>
            <person name="Pitluck S."/>
            <person name="Saunders E."/>
            <person name="Detter J.C."/>
            <person name="Han C."/>
            <person name="Tapia R."/>
            <person name="Land M."/>
            <person name="Hauser L."/>
            <person name="Kyrpides N."/>
            <person name="Mikhailova N."/>
            <person name="Flores G."/>
            <person name="Reysenbach A.-L."/>
            <person name="Woyke T."/>
        </authorList>
    </citation>
    <scope>NUCLEOTIDE SEQUENCE</scope>
    <source>
        <strain evidence="2">T469</strain>
    </source>
</reference>
<dbReference type="AlphaFoldDB" id="B5I9W1"/>
<protein>
    <submittedName>
        <fullName evidence="2">Transcriptional regulator, PadR-like family</fullName>
    </submittedName>
</protein>
<evidence type="ECO:0000313" key="2">
    <source>
        <dbReference type="EMBL" id="ADD08406.1"/>
    </source>
</evidence>
<dbReference type="InterPro" id="IPR036388">
    <property type="entry name" value="WH-like_DNA-bd_sf"/>
</dbReference>
<organism evidence="2 3">
    <name type="scientific">Aciduliprofundum boonei (strain DSM 19572 / T469)</name>
    <dbReference type="NCBI Taxonomy" id="439481"/>
    <lineage>
        <taxon>Archaea</taxon>
        <taxon>Methanobacteriati</taxon>
        <taxon>Thermoplasmatota</taxon>
        <taxon>DHVE2 group</taxon>
        <taxon>Candidatus Aciduliprofundum</taxon>
    </lineage>
</organism>
<dbReference type="KEGG" id="abi:Aboo_0595"/>
<dbReference type="eggNOG" id="arCOG00001">
    <property type="taxonomic scope" value="Archaea"/>
</dbReference>
<dbReference type="InterPro" id="IPR036390">
    <property type="entry name" value="WH_DNA-bd_sf"/>
</dbReference>
<evidence type="ECO:0000313" key="3">
    <source>
        <dbReference type="Proteomes" id="UP000001400"/>
    </source>
</evidence>
<gene>
    <name evidence="2" type="ordered locus">Aboo_0595</name>
</gene>
<evidence type="ECO:0000259" key="1">
    <source>
        <dbReference type="Pfam" id="PF03551"/>
    </source>
</evidence>
<dbReference type="HOGENOM" id="CLU_063440_3_3_2"/>
<dbReference type="PANTHER" id="PTHR33169">
    <property type="entry name" value="PADR-FAMILY TRANSCRIPTIONAL REGULATOR"/>
    <property type="match status" value="1"/>
</dbReference>
<feature type="domain" description="Transcription regulator PadR N-terminal" evidence="1">
    <location>
        <begin position="17"/>
        <end position="90"/>
    </location>
</feature>
<dbReference type="STRING" id="439481.Aboo_0595"/>
<dbReference type="Proteomes" id="UP000001400">
    <property type="component" value="Chromosome"/>
</dbReference>